<comment type="caution">
    <text evidence="4">The sequence shown here is derived from an EMBL/GenBank/DDBJ whole genome shotgun (WGS) entry which is preliminary data.</text>
</comment>
<dbReference type="OrthoDB" id="2735536at2759"/>
<dbReference type="InterPro" id="IPR050425">
    <property type="entry name" value="NAD(P)_dehydrat-like"/>
</dbReference>
<protein>
    <recommendedName>
        <fullName evidence="3">NAD-dependent epimerase/dehydratase domain-containing protein</fullName>
    </recommendedName>
</protein>
<feature type="domain" description="NAD-dependent epimerase/dehydratase" evidence="3">
    <location>
        <begin position="15"/>
        <end position="151"/>
    </location>
</feature>
<evidence type="ECO:0000256" key="1">
    <source>
        <dbReference type="ARBA" id="ARBA00023002"/>
    </source>
</evidence>
<dbReference type="GO" id="GO:0016616">
    <property type="term" value="F:oxidoreductase activity, acting on the CH-OH group of donors, NAD or NADP as acceptor"/>
    <property type="evidence" value="ECO:0007669"/>
    <property type="project" value="TreeGrafter"/>
</dbReference>
<name>A0A8K0WR26_9HYPO</name>
<reference evidence="4" key="1">
    <citation type="journal article" date="2021" name="Nat. Commun.">
        <title>Genetic determinants of endophytism in the Arabidopsis root mycobiome.</title>
        <authorList>
            <person name="Mesny F."/>
            <person name="Miyauchi S."/>
            <person name="Thiergart T."/>
            <person name="Pickel B."/>
            <person name="Atanasova L."/>
            <person name="Karlsson M."/>
            <person name="Huettel B."/>
            <person name="Barry K.W."/>
            <person name="Haridas S."/>
            <person name="Chen C."/>
            <person name="Bauer D."/>
            <person name="Andreopoulos W."/>
            <person name="Pangilinan J."/>
            <person name="LaButti K."/>
            <person name="Riley R."/>
            <person name="Lipzen A."/>
            <person name="Clum A."/>
            <person name="Drula E."/>
            <person name="Henrissat B."/>
            <person name="Kohler A."/>
            <person name="Grigoriev I.V."/>
            <person name="Martin F.M."/>
            <person name="Hacquard S."/>
        </authorList>
    </citation>
    <scope>NUCLEOTIDE SEQUENCE</scope>
    <source>
        <strain evidence="4">MPI-CAGE-CH-0235</strain>
    </source>
</reference>
<accession>A0A8K0WR26</accession>
<evidence type="ECO:0000313" key="4">
    <source>
        <dbReference type="EMBL" id="KAH7316756.1"/>
    </source>
</evidence>
<dbReference type="PANTHER" id="PTHR10366:SF562">
    <property type="entry name" value="ALDEHYDE REDUCTASE II (AFU_ORTHOLOGUE AFUA_1G11360)"/>
    <property type="match status" value="1"/>
</dbReference>
<sequence>MATIPDSVLPQGSLVLVTGANGLLGANVADQFLHYGFNVRGAVRDTVKNAWLVPLFEGKYGKGRFELVQVKDVTLEGACAEAMKGVSAVAHVASDVSFGHDPNVVITNAINGAVNVLKAAFAEPSIKRFVHCSSSAALGDVVPIGGEPRTLTQDDWNENMVKLAWAEPHVPQKAAPVYAASKTQQEQAVWKFYKENKDKRPDLVLNTVLPNMNFGKSLDEENMGYPSSSGFAVGVLSGKGFPFVNSMFNQYYINVADTGRLHVAGATLPDVVDERIAGFAGPFHFDMFLDIAEKAYPNKTYERLGCKDDTWDIISFRDRAEEMLRRLGQPGWVSLEQTVLENIPSALKA</sequence>
<dbReference type="Gene3D" id="3.40.50.720">
    <property type="entry name" value="NAD(P)-binding Rossmann-like Domain"/>
    <property type="match status" value="1"/>
</dbReference>
<keyword evidence="1" id="KW-0560">Oxidoreductase</keyword>
<evidence type="ECO:0000313" key="5">
    <source>
        <dbReference type="Proteomes" id="UP000813444"/>
    </source>
</evidence>
<dbReference type="SUPFAM" id="SSF51735">
    <property type="entry name" value="NAD(P)-binding Rossmann-fold domains"/>
    <property type="match status" value="1"/>
</dbReference>
<dbReference type="InterPro" id="IPR036291">
    <property type="entry name" value="NAD(P)-bd_dom_sf"/>
</dbReference>
<keyword evidence="5" id="KW-1185">Reference proteome</keyword>
<proteinExistence type="inferred from homology"/>
<comment type="similarity">
    <text evidence="2">Belongs to the NAD(P)-dependent epimerase/dehydratase family. Dihydroflavonol-4-reductase subfamily.</text>
</comment>
<dbReference type="Pfam" id="PF01370">
    <property type="entry name" value="Epimerase"/>
    <property type="match status" value="1"/>
</dbReference>
<dbReference type="Proteomes" id="UP000813444">
    <property type="component" value="Unassembled WGS sequence"/>
</dbReference>
<dbReference type="InterPro" id="IPR001509">
    <property type="entry name" value="Epimerase_deHydtase"/>
</dbReference>
<evidence type="ECO:0000259" key="3">
    <source>
        <dbReference type="Pfam" id="PF01370"/>
    </source>
</evidence>
<evidence type="ECO:0000256" key="2">
    <source>
        <dbReference type="ARBA" id="ARBA00023445"/>
    </source>
</evidence>
<organism evidence="4 5">
    <name type="scientific">Stachybotrys elegans</name>
    <dbReference type="NCBI Taxonomy" id="80388"/>
    <lineage>
        <taxon>Eukaryota</taxon>
        <taxon>Fungi</taxon>
        <taxon>Dikarya</taxon>
        <taxon>Ascomycota</taxon>
        <taxon>Pezizomycotina</taxon>
        <taxon>Sordariomycetes</taxon>
        <taxon>Hypocreomycetidae</taxon>
        <taxon>Hypocreales</taxon>
        <taxon>Stachybotryaceae</taxon>
        <taxon>Stachybotrys</taxon>
    </lineage>
</organism>
<dbReference type="AlphaFoldDB" id="A0A8K0WR26"/>
<dbReference type="PANTHER" id="PTHR10366">
    <property type="entry name" value="NAD DEPENDENT EPIMERASE/DEHYDRATASE"/>
    <property type="match status" value="1"/>
</dbReference>
<dbReference type="EMBL" id="JAGPNK010000008">
    <property type="protein sequence ID" value="KAH7316756.1"/>
    <property type="molecule type" value="Genomic_DNA"/>
</dbReference>
<gene>
    <name evidence="4" type="ORF">B0I35DRAFT_409920</name>
</gene>